<protein>
    <recommendedName>
        <fullName evidence="4">Regulatory protein SoxS</fullName>
    </recommendedName>
</protein>
<gene>
    <name evidence="2" type="ORF">GCM10023209_05760</name>
</gene>
<reference evidence="3" key="1">
    <citation type="journal article" date="2019" name="Int. J. Syst. Evol. Microbiol.">
        <title>The Global Catalogue of Microorganisms (GCM) 10K type strain sequencing project: providing services to taxonomists for standard genome sequencing and annotation.</title>
        <authorList>
            <consortium name="The Broad Institute Genomics Platform"/>
            <consortium name="The Broad Institute Genome Sequencing Center for Infectious Disease"/>
            <person name="Wu L."/>
            <person name="Ma J."/>
        </authorList>
    </citation>
    <scope>NUCLEOTIDE SEQUENCE [LARGE SCALE GENOMIC DNA]</scope>
    <source>
        <strain evidence="3">JCM 18015</strain>
    </source>
</reference>
<feature type="chain" id="PRO_5046218399" description="Regulatory protein SoxS" evidence="1">
    <location>
        <begin position="16"/>
        <end position="122"/>
    </location>
</feature>
<dbReference type="Proteomes" id="UP001499910">
    <property type="component" value="Unassembled WGS sequence"/>
</dbReference>
<evidence type="ECO:0008006" key="4">
    <source>
        <dbReference type="Google" id="ProtNLM"/>
    </source>
</evidence>
<dbReference type="InterPro" id="IPR036249">
    <property type="entry name" value="Thioredoxin-like_sf"/>
</dbReference>
<evidence type="ECO:0000313" key="2">
    <source>
        <dbReference type="EMBL" id="GAA5066802.1"/>
    </source>
</evidence>
<proteinExistence type="predicted"/>
<feature type="signal peptide" evidence="1">
    <location>
        <begin position="1"/>
        <end position="15"/>
    </location>
</feature>
<dbReference type="Gene3D" id="3.40.30.10">
    <property type="entry name" value="Glutaredoxin"/>
    <property type="match status" value="1"/>
</dbReference>
<accession>A0ABP9KYL7</accession>
<evidence type="ECO:0000256" key="1">
    <source>
        <dbReference type="SAM" id="SignalP"/>
    </source>
</evidence>
<evidence type="ECO:0000313" key="3">
    <source>
        <dbReference type="Proteomes" id="UP001499910"/>
    </source>
</evidence>
<dbReference type="EMBL" id="BAABHW010000001">
    <property type="protein sequence ID" value="GAA5066802.1"/>
    <property type="molecule type" value="Genomic_DNA"/>
</dbReference>
<keyword evidence="3" id="KW-1185">Reference proteome</keyword>
<sequence>MVVALGSLLPLPALADLQLIMIEQTGCFYCARWHEEVGDAYDRTPEGAVAPLRMLQLSEPIPDDLDIQGRAVFTPTFILVSDGREVGRLEGYPGEDFFWGLLQRMIEQTGVDLETEAAGATN</sequence>
<organism evidence="2 3">
    <name type="scientific">[Roseibacterium] beibuensis</name>
    <dbReference type="NCBI Taxonomy" id="1193142"/>
    <lineage>
        <taxon>Bacteria</taxon>
        <taxon>Pseudomonadati</taxon>
        <taxon>Pseudomonadota</taxon>
        <taxon>Alphaproteobacteria</taxon>
        <taxon>Rhodobacterales</taxon>
        <taxon>Roseobacteraceae</taxon>
        <taxon>Roseicyclus</taxon>
    </lineage>
</organism>
<comment type="caution">
    <text evidence="2">The sequence shown here is derived from an EMBL/GenBank/DDBJ whole genome shotgun (WGS) entry which is preliminary data.</text>
</comment>
<dbReference type="SUPFAM" id="SSF52833">
    <property type="entry name" value="Thioredoxin-like"/>
    <property type="match status" value="1"/>
</dbReference>
<keyword evidence="1" id="KW-0732">Signal</keyword>
<name>A0ABP9KYL7_9RHOB</name>